<dbReference type="Pfam" id="PF00501">
    <property type="entry name" value="AMP-binding"/>
    <property type="match status" value="1"/>
</dbReference>
<name>A0A6V7HM38_9HYME</name>
<proteinExistence type="inferred from homology"/>
<dbReference type="Gene3D" id="3.30.300.30">
    <property type="match status" value="1"/>
</dbReference>
<dbReference type="OrthoDB" id="10253115at2759"/>
<evidence type="ECO:0000256" key="4">
    <source>
        <dbReference type="ARBA" id="ARBA00039009"/>
    </source>
</evidence>
<evidence type="ECO:0000256" key="1">
    <source>
        <dbReference type="ARBA" id="ARBA00006432"/>
    </source>
</evidence>
<keyword evidence="2" id="KW-0436">Ligase</keyword>
<dbReference type="InterPro" id="IPR025110">
    <property type="entry name" value="AMP-bd_C"/>
</dbReference>
<evidence type="ECO:0000313" key="11">
    <source>
        <dbReference type="Proteomes" id="UP000752696"/>
    </source>
</evidence>
<keyword evidence="11" id="KW-1185">Reference proteome</keyword>
<dbReference type="GO" id="GO:0031956">
    <property type="term" value="F:medium-chain fatty acid-CoA ligase activity"/>
    <property type="evidence" value="ECO:0007669"/>
    <property type="project" value="UniProtKB-EC"/>
</dbReference>
<comment type="catalytic activity">
    <reaction evidence="7">
        <text>a medium-chain fatty acid + ATP + CoA = a medium-chain fatty acyl-CoA + AMP + diphosphate</text>
        <dbReference type="Rhea" id="RHEA:48340"/>
        <dbReference type="ChEBI" id="CHEBI:30616"/>
        <dbReference type="ChEBI" id="CHEBI:33019"/>
        <dbReference type="ChEBI" id="CHEBI:57287"/>
        <dbReference type="ChEBI" id="CHEBI:59558"/>
        <dbReference type="ChEBI" id="CHEBI:90546"/>
        <dbReference type="ChEBI" id="CHEBI:456215"/>
        <dbReference type="EC" id="6.2.1.2"/>
    </reaction>
</comment>
<accession>A0A6V7HM38</accession>
<dbReference type="AlphaFoldDB" id="A0A6V7HM38"/>
<dbReference type="SUPFAM" id="SSF56801">
    <property type="entry name" value="Acetyl-CoA synthetase-like"/>
    <property type="match status" value="1"/>
</dbReference>
<dbReference type="GO" id="GO:0006631">
    <property type="term" value="P:fatty acid metabolic process"/>
    <property type="evidence" value="ECO:0007669"/>
    <property type="project" value="TreeGrafter"/>
</dbReference>
<comment type="similarity">
    <text evidence="1">Belongs to the ATP-dependent AMP-binding enzyme family.</text>
</comment>
<dbReference type="InterPro" id="IPR045851">
    <property type="entry name" value="AMP-bd_C_sf"/>
</dbReference>
<sequence length="581" mass="66121">MVRFSITRSSSLFRITNFYVHQRNVYGAEKSLLAWKLHNVLSQRSRFFHEDKEKPAHIVQHGNVPLTDEPVGKLMERAAEEWPDRECVISLHQNVRLTFSDVIRRADRLAAGLMKLGMKRGDRLGIWGPNDVEWLITFVCASRADFILVAINPNFQLDELIYCIQKVGVKAVISPDNFKTQDYSRMLLEARQICFTLEHIIIYSKDHVTGTRRFNDIEQLASRIEVERIAAEQDQISCYNGSNIQFTSGTTGKPKATLLSHHCLMNNSKQAVIRAEFIIEQKVCLNVPFFHAFGIIKGLMCMLHAGLTLVLPAPLFNPVKSLEAIVREKCNVVYGTPTMWINLLDVHQRLQPPPITLVYGVTGGAPASPQLFKAIRECFNFDNIKTIYGLTETTAIVFQSLPNESIELTNNTVGHLANHVEAMIVDENGNTVPFGTPGELWIRGYCNMMKYWNDEDATKKTITKDGWLKTGDQFVLRSDGYGQIEIEDVLLTHPLVVEAHVISAYDKVYGEEVCACVRLRKGASMKKEELREYCKSRVARFKIPRYVEFVTEYPKTASGKVQKYKLKQEMERNGRIPTKSN</sequence>
<dbReference type="InterPro" id="IPR042099">
    <property type="entry name" value="ANL_N_sf"/>
</dbReference>
<evidence type="ECO:0000259" key="8">
    <source>
        <dbReference type="Pfam" id="PF00501"/>
    </source>
</evidence>
<dbReference type="InterPro" id="IPR000873">
    <property type="entry name" value="AMP-dep_synth/lig_dom"/>
</dbReference>
<protein>
    <recommendedName>
        <fullName evidence="5">Medium-chain acyl-CoA ligase ACSF2, mitochondrial</fullName>
        <ecNumber evidence="4">6.2.1.2</ecNumber>
    </recommendedName>
</protein>
<comment type="function">
    <text evidence="3">Acyl-CoA synthases catalyze the initial reaction in fatty acid metabolism, by forming a thioester with CoA. Has some preference toward medium-chain substrates. Plays a role in adipocyte differentiation.</text>
</comment>
<dbReference type="InterPro" id="IPR020845">
    <property type="entry name" value="AMP-binding_CS"/>
</dbReference>
<dbReference type="PROSITE" id="PS00455">
    <property type="entry name" value="AMP_BINDING"/>
    <property type="match status" value="1"/>
</dbReference>
<gene>
    <name evidence="10" type="ORF">MHI_LOCUS905179</name>
</gene>
<feature type="domain" description="AMP-dependent synthetase/ligase" evidence="8">
    <location>
        <begin position="76"/>
        <end position="452"/>
    </location>
</feature>
<dbReference type="Pfam" id="PF13193">
    <property type="entry name" value="AMP-binding_C"/>
    <property type="match status" value="1"/>
</dbReference>
<evidence type="ECO:0000256" key="3">
    <source>
        <dbReference type="ARBA" id="ARBA00037247"/>
    </source>
</evidence>
<comment type="caution">
    <text evidence="10">The sequence shown here is derived from an EMBL/GenBank/DDBJ whole genome shotgun (WGS) entry which is preliminary data.</text>
</comment>
<dbReference type="EC" id="6.2.1.2" evidence="4"/>
<evidence type="ECO:0000313" key="10">
    <source>
        <dbReference type="EMBL" id="CAD1480263.1"/>
    </source>
</evidence>
<evidence type="ECO:0000259" key="9">
    <source>
        <dbReference type="Pfam" id="PF13193"/>
    </source>
</evidence>
<evidence type="ECO:0000256" key="6">
    <source>
        <dbReference type="ARBA" id="ARBA00047319"/>
    </source>
</evidence>
<dbReference type="PANTHER" id="PTHR43201">
    <property type="entry name" value="ACYL-COA SYNTHETASE"/>
    <property type="match status" value="1"/>
</dbReference>
<feature type="domain" description="AMP-binding enzyme C-terminal" evidence="9">
    <location>
        <begin position="485"/>
        <end position="560"/>
    </location>
</feature>
<evidence type="ECO:0000256" key="5">
    <source>
        <dbReference type="ARBA" id="ARBA00039638"/>
    </source>
</evidence>
<dbReference type="Proteomes" id="UP000752696">
    <property type="component" value="Unassembled WGS sequence"/>
</dbReference>
<dbReference type="PANTHER" id="PTHR43201:SF5">
    <property type="entry name" value="MEDIUM-CHAIN ACYL-COA LIGASE ACSF2, MITOCHONDRIAL"/>
    <property type="match status" value="1"/>
</dbReference>
<comment type="catalytic activity">
    <reaction evidence="6">
        <text>octanoate + ATP + CoA = octanoyl-CoA + AMP + diphosphate</text>
        <dbReference type="Rhea" id="RHEA:33631"/>
        <dbReference type="ChEBI" id="CHEBI:25646"/>
        <dbReference type="ChEBI" id="CHEBI:30616"/>
        <dbReference type="ChEBI" id="CHEBI:33019"/>
        <dbReference type="ChEBI" id="CHEBI:57287"/>
        <dbReference type="ChEBI" id="CHEBI:57386"/>
        <dbReference type="ChEBI" id="CHEBI:456215"/>
    </reaction>
</comment>
<evidence type="ECO:0000256" key="2">
    <source>
        <dbReference type="ARBA" id="ARBA00022598"/>
    </source>
</evidence>
<organism evidence="10 11">
    <name type="scientific">Heterotrigona itama</name>
    <dbReference type="NCBI Taxonomy" id="395501"/>
    <lineage>
        <taxon>Eukaryota</taxon>
        <taxon>Metazoa</taxon>
        <taxon>Ecdysozoa</taxon>
        <taxon>Arthropoda</taxon>
        <taxon>Hexapoda</taxon>
        <taxon>Insecta</taxon>
        <taxon>Pterygota</taxon>
        <taxon>Neoptera</taxon>
        <taxon>Endopterygota</taxon>
        <taxon>Hymenoptera</taxon>
        <taxon>Apocrita</taxon>
        <taxon>Aculeata</taxon>
        <taxon>Apoidea</taxon>
        <taxon>Anthophila</taxon>
        <taxon>Apidae</taxon>
        <taxon>Heterotrigona</taxon>
    </lineage>
</organism>
<evidence type="ECO:0000256" key="7">
    <source>
        <dbReference type="ARBA" id="ARBA00048277"/>
    </source>
</evidence>
<dbReference type="EMBL" id="CAJDYZ010011904">
    <property type="protein sequence ID" value="CAD1480263.1"/>
    <property type="molecule type" value="Genomic_DNA"/>
</dbReference>
<dbReference type="Gene3D" id="3.40.50.12780">
    <property type="entry name" value="N-terminal domain of ligase-like"/>
    <property type="match status" value="1"/>
</dbReference>
<reference evidence="10" key="1">
    <citation type="submission" date="2020-07" db="EMBL/GenBank/DDBJ databases">
        <authorList>
            <person name="Nazaruddin N."/>
        </authorList>
    </citation>
    <scope>NUCLEOTIDE SEQUENCE</scope>
</reference>